<evidence type="ECO:0000313" key="11">
    <source>
        <dbReference type="EMBL" id="EFR31546.1"/>
    </source>
</evidence>
<dbReference type="Gene3D" id="3.20.20.80">
    <property type="entry name" value="Glycosidases"/>
    <property type="match status" value="1"/>
</dbReference>
<dbReference type="NCBIfam" id="NF011080">
    <property type="entry name" value="PRK14508.1-3"/>
    <property type="match status" value="1"/>
</dbReference>
<dbReference type="InterPro" id="IPR017853">
    <property type="entry name" value="GH"/>
</dbReference>
<evidence type="ECO:0000256" key="4">
    <source>
        <dbReference type="ARBA" id="ARBA00020295"/>
    </source>
</evidence>
<dbReference type="Pfam" id="PF02446">
    <property type="entry name" value="Glyco_hydro_77"/>
    <property type="match status" value="1"/>
</dbReference>
<keyword evidence="6 10" id="KW-0808">Transferase</keyword>
<gene>
    <name evidence="11" type="primary">malQ</name>
    <name evidence="11" type="ORF">HMPREF9257_0466</name>
</gene>
<dbReference type="InterPro" id="IPR003385">
    <property type="entry name" value="Glyco_hydro_77"/>
</dbReference>
<dbReference type="eggNOG" id="COG1640">
    <property type="taxonomic scope" value="Bacteria"/>
</dbReference>
<comment type="caution">
    <text evidence="11">The sequence shown here is derived from an EMBL/GenBank/DDBJ whole genome shotgun (WGS) entry which is preliminary data.</text>
</comment>
<dbReference type="STRING" id="908337.HMPREF9257_0466"/>
<reference evidence="11 12" key="1">
    <citation type="submission" date="2010-10" db="EMBL/GenBank/DDBJ databases">
        <authorList>
            <person name="Durkin A.S."/>
            <person name="Madupu R."/>
            <person name="Torralba M."/>
            <person name="Gillis M."/>
            <person name="Methe B."/>
            <person name="Sutton G."/>
            <person name="Nelson K.E."/>
        </authorList>
    </citation>
    <scope>NUCLEOTIDE SEQUENCE [LARGE SCALE GENOMIC DNA]</scope>
    <source>
        <strain evidence="11 12">ACS-139-V-Col8</strain>
    </source>
</reference>
<evidence type="ECO:0000256" key="7">
    <source>
        <dbReference type="ARBA" id="ARBA00023277"/>
    </source>
</evidence>
<comment type="similarity">
    <text evidence="2 10">Belongs to the disproportionating enzyme family.</text>
</comment>
<accession>E4KNB8</accession>
<sequence>MERLSGVLMHISSLPNQYGIGSFGQAAYDFVDFLKETKQSYWQILPLTTTSYGDSPYQSFSAFAGNTYFIDLDQLLAEGLLVPEDLAGIDFGRKPDDVDYGLIFQSRQAILQKAVDRFLGQARPADYETFIQEKAEWLEPFAEYMAIKESFGLASWMEWDQDIQTRQPQALDRYRQELAAQMDYHRVTQYWFFKQWQALKGYANQNHIQIIGDMPIYVAADSVEMWATPEYFKTDAQGRPTVVAGTPPDDFSADGQYWGNPIYDWDYMKANGYQWWVKRIQASFELYDRVRIDHFRGFESYWEVPFGSPSSAHGYWVKGPGYDLFRVLKEKLGDLDIIAEDLGFMTPEVHAMREATGFPSMKILQFGFNGHNDSTDLPHHYFWNTAVYVGTHDNETAMGWWNDTASQAQKDQLVTYLHKLPNETPAQALNRGLAQSVSRLAVYTMQDLLSLGNEARMNEPSTIGKNWKWRMTPDQLNQSVTDFLKNTTEVYFRSNPKLTEKE</sequence>
<keyword evidence="12" id="KW-1185">Reference proteome</keyword>
<keyword evidence="7 10" id="KW-0119">Carbohydrate metabolism</keyword>
<dbReference type="GO" id="GO:0005975">
    <property type="term" value="P:carbohydrate metabolic process"/>
    <property type="evidence" value="ECO:0007669"/>
    <property type="project" value="InterPro"/>
</dbReference>
<evidence type="ECO:0000256" key="3">
    <source>
        <dbReference type="ARBA" id="ARBA00012560"/>
    </source>
</evidence>
<dbReference type="SUPFAM" id="SSF51445">
    <property type="entry name" value="(Trans)glycosidases"/>
    <property type="match status" value="1"/>
</dbReference>
<dbReference type="EC" id="2.4.1.25" evidence="3 10"/>
<dbReference type="GO" id="GO:0004134">
    <property type="term" value="F:4-alpha-glucanotransferase activity"/>
    <property type="evidence" value="ECO:0007669"/>
    <property type="project" value="UniProtKB-EC"/>
</dbReference>
<dbReference type="PANTHER" id="PTHR32438:SF5">
    <property type="entry name" value="4-ALPHA-GLUCANOTRANSFERASE DPE1, CHLOROPLASTIC_AMYLOPLASTIC"/>
    <property type="match status" value="1"/>
</dbReference>
<name>E4KNB8_9LACT</name>
<evidence type="ECO:0000256" key="9">
    <source>
        <dbReference type="ARBA" id="ARBA00031501"/>
    </source>
</evidence>
<evidence type="ECO:0000256" key="6">
    <source>
        <dbReference type="ARBA" id="ARBA00022679"/>
    </source>
</evidence>
<dbReference type="NCBIfam" id="TIGR00217">
    <property type="entry name" value="malQ"/>
    <property type="match status" value="1"/>
</dbReference>
<evidence type="ECO:0000256" key="5">
    <source>
        <dbReference type="ARBA" id="ARBA00022676"/>
    </source>
</evidence>
<keyword evidence="5 10" id="KW-0328">Glycosyltransferase</keyword>
<organism evidence="11 12">
    <name type="scientific">Eremococcus coleocola ACS-139-V-Col8</name>
    <dbReference type="NCBI Taxonomy" id="908337"/>
    <lineage>
        <taxon>Bacteria</taxon>
        <taxon>Bacillati</taxon>
        <taxon>Bacillota</taxon>
        <taxon>Bacilli</taxon>
        <taxon>Lactobacillales</taxon>
        <taxon>Aerococcaceae</taxon>
        <taxon>Eremococcus</taxon>
    </lineage>
</organism>
<dbReference type="OrthoDB" id="9811841at2"/>
<dbReference type="EMBL" id="AENN01000010">
    <property type="protein sequence ID" value="EFR31546.1"/>
    <property type="molecule type" value="Genomic_DNA"/>
</dbReference>
<comment type="catalytic activity">
    <reaction evidence="1 10">
        <text>Transfers a segment of a (1-&gt;4)-alpha-D-glucan to a new position in an acceptor, which may be glucose or a (1-&gt;4)-alpha-D-glucan.</text>
        <dbReference type="EC" id="2.4.1.25"/>
    </reaction>
</comment>
<evidence type="ECO:0000256" key="1">
    <source>
        <dbReference type="ARBA" id="ARBA00000439"/>
    </source>
</evidence>
<evidence type="ECO:0000256" key="8">
    <source>
        <dbReference type="ARBA" id="ARBA00031423"/>
    </source>
</evidence>
<dbReference type="PANTHER" id="PTHR32438">
    <property type="entry name" value="4-ALPHA-GLUCANOTRANSFERASE DPE1, CHLOROPLASTIC/AMYLOPLASTIC"/>
    <property type="match status" value="1"/>
</dbReference>
<evidence type="ECO:0000256" key="10">
    <source>
        <dbReference type="RuleBase" id="RU361207"/>
    </source>
</evidence>
<dbReference type="Proteomes" id="UP000005990">
    <property type="component" value="Unassembled WGS sequence"/>
</dbReference>
<evidence type="ECO:0000256" key="2">
    <source>
        <dbReference type="ARBA" id="ARBA00005684"/>
    </source>
</evidence>
<dbReference type="AlphaFoldDB" id="E4KNB8"/>
<evidence type="ECO:0000313" key="12">
    <source>
        <dbReference type="Proteomes" id="UP000005990"/>
    </source>
</evidence>
<proteinExistence type="inferred from homology"/>
<dbReference type="RefSeq" id="WP_006417991.1">
    <property type="nucleotide sequence ID" value="NZ_AENN01000010.1"/>
</dbReference>
<protein>
    <recommendedName>
        <fullName evidence="4 10">4-alpha-glucanotransferase</fullName>
        <ecNumber evidence="3 10">2.4.1.25</ecNumber>
    </recommendedName>
    <alternativeName>
        <fullName evidence="8 10">Amylomaltase</fullName>
    </alternativeName>
    <alternativeName>
        <fullName evidence="9 10">Disproportionating enzyme</fullName>
    </alternativeName>
</protein>